<dbReference type="NCBIfam" id="TIGR00254">
    <property type="entry name" value="GGDEF"/>
    <property type="match status" value="1"/>
</dbReference>
<keyword evidence="5" id="KW-1185">Reference proteome</keyword>
<feature type="domain" description="EAL" evidence="2">
    <location>
        <begin position="596"/>
        <end position="855"/>
    </location>
</feature>
<dbReference type="PANTHER" id="PTHR33121:SF70">
    <property type="entry name" value="SIGNALING PROTEIN YKOW"/>
    <property type="match status" value="1"/>
</dbReference>
<dbReference type="Gene3D" id="3.30.450.40">
    <property type="match status" value="1"/>
</dbReference>
<evidence type="ECO:0000259" key="3">
    <source>
        <dbReference type="PROSITE" id="PS50887"/>
    </source>
</evidence>
<dbReference type="SUPFAM" id="SSF55781">
    <property type="entry name" value="GAF domain-like"/>
    <property type="match status" value="1"/>
</dbReference>
<dbReference type="PROSITE" id="PS50887">
    <property type="entry name" value="GGDEF"/>
    <property type="match status" value="1"/>
</dbReference>
<sequence length="871" mass="92335">MAVERATSWAARTLGPGGQTLLLTVLIAAAGLAAFTSLPSGSLLPSPVGWPGLVVLFAVLLATEMRQVHIEVRRHAHSFSLTSAPLAVGLLYCSPDVLVAVRLTAAAVAFALQRMRPTKVAFNLAGYFLDVCLLVLLAHLLSGPAPVLDGLLALVVYAAMTICEIVAACLVLLVIRIHTGPLSAADLAEALITSAVFVVVCAAGALSAALLLERGVLGWALLALLGSLAFASYRMQAAARRRQASMEVVKAFVELGAQTAAESGDLGQVLLGKMRQVVRGERAAILLPVDEADGGGWAVQNRVQEDGTEPVAHRIGRRAQDAVLAEAALTTTPRLIRRNSPDRADAAFLAGHDLREAMVCPIDLGERRGIVIVADRLGETSTFSKHDLALLETLTGHLAVALRSAWLLEKLRHDATHDPLTGLANLAGLRARAEELAGSVEKEDDDDGGGAPATATAVLAITLERAGEVNTVLGHHAGEELLVRVARRLEHTLPEATIARVGGEEFAVLLTPPTDQPPLVHALAAASLLEQVVAEPVQLTSATVSTSAGIGVAVAEPGEGLGDVLRRADTARTAAPPGSRGPVAYTASMDEGRAERVGLLADLHRALEDEELALHYQPKLDLAFGLVTSVESLVRWDHPRLGRLSPDTFVPLAESTALIEPFTHHLLGKALHQARRWQDQGIDLSVAVNLSARNVVDPELPEKVAAALAVAGVPASRLTLEMTESSMVEDPRRTIEVLERLAAIGVTISLDDFGTGYSSLSYLQRLPVRELKIDRSFVRGLEATHSPENVAVSAALIRSITALKDALGLRVVAEGVEDHHVLEQLRDLGVDLIQGYVISRPMPADHLDSSMFRWHTTDNTSQTNPRSVGTA</sequence>
<comment type="caution">
    <text evidence="4">The sequence shown here is derived from an EMBL/GenBank/DDBJ whole genome shotgun (WGS) entry which is preliminary data.</text>
</comment>
<dbReference type="Pfam" id="PF01590">
    <property type="entry name" value="GAF"/>
    <property type="match status" value="1"/>
</dbReference>
<dbReference type="InterPro" id="IPR001633">
    <property type="entry name" value="EAL_dom"/>
</dbReference>
<feature type="transmembrane region" description="Helical" evidence="1">
    <location>
        <begin position="187"/>
        <end position="210"/>
    </location>
</feature>
<dbReference type="OrthoDB" id="23692at2"/>
<gene>
    <name evidence="4" type="ORF">BXY45_11526</name>
</gene>
<dbReference type="InterPro" id="IPR050706">
    <property type="entry name" value="Cyclic-di-GMP_PDE-like"/>
</dbReference>
<dbReference type="Gene3D" id="3.30.70.270">
    <property type="match status" value="1"/>
</dbReference>
<feature type="transmembrane region" description="Helical" evidence="1">
    <location>
        <begin position="21"/>
        <end position="42"/>
    </location>
</feature>
<dbReference type="Pfam" id="PF00990">
    <property type="entry name" value="GGDEF"/>
    <property type="match status" value="1"/>
</dbReference>
<dbReference type="Pfam" id="PF00563">
    <property type="entry name" value="EAL"/>
    <property type="match status" value="1"/>
</dbReference>
<dbReference type="InterPro" id="IPR029016">
    <property type="entry name" value="GAF-like_dom_sf"/>
</dbReference>
<dbReference type="Gene3D" id="3.20.20.450">
    <property type="entry name" value="EAL domain"/>
    <property type="match status" value="1"/>
</dbReference>
<feature type="transmembrane region" description="Helical" evidence="1">
    <location>
        <begin position="48"/>
        <end position="65"/>
    </location>
</feature>
<dbReference type="PANTHER" id="PTHR33121">
    <property type="entry name" value="CYCLIC DI-GMP PHOSPHODIESTERASE PDEF"/>
    <property type="match status" value="1"/>
</dbReference>
<dbReference type="PROSITE" id="PS50883">
    <property type="entry name" value="EAL"/>
    <property type="match status" value="1"/>
</dbReference>
<dbReference type="RefSeq" id="WP_109774867.1">
    <property type="nucleotide sequence ID" value="NZ_QGDQ01000015.1"/>
</dbReference>
<dbReference type="InterPro" id="IPR043128">
    <property type="entry name" value="Rev_trsase/Diguanyl_cyclase"/>
</dbReference>
<keyword evidence="1" id="KW-0472">Membrane</keyword>
<dbReference type="SMART" id="SM00052">
    <property type="entry name" value="EAL"/>
    <property type="match status" value="1"/>
</dbReference>
<dbReference type="InterPro" id="IPR000160">
    <property type="entry name" value="GGDEF_dom"/>
</dbReference>
<protein>
    <submittedName>
        <fullName evidence="4">Diguanylate cyclase/phosphodiesterase</fullName>
    </submittedName>
</protein>
<keyword evidence="1" id="KW-1133">Transmembrane helix</keyword>
<evidence type="ECO:0000313" key="5">
    <source>
        <dbReference type="Proteomes" id="UP000245469"/>
    </source>
</evidence>
<reference evidence="4 5" key="1">
    <citation type="submission" date="2018-03" db="EMBL/GenBank/DDBJ databases">
        <title>Genomic Encyclopedia of Archaeal and Bacterial Type Strains, Phase II (KMG-II): from individual species to whole genera.</title>
        <authorList>
            <person name="Goeker M."/>
        </authorList>
    </citation>
    <scope>NUCLEOTIDE SEQUENCE [LARGE SCALE GENOMIC DNA]</scope>
    <source>
        <strain evidence="4 5">DSM 44889</strain>
    </source>
</reference>
<dbReference type="EMBL" id="QGDQ01000015">
    <property type="protein sequence ID" value="PWJ53009.1"/>
    <property type="molecule type" value="Genomic_DNA"/>
</dbReference>
<dbReference type="CDD" id="cd01948">
    <property type="entry name" value="EAL"/>
    <property type="match status" value="1"/>
</dbReference>
<evidence type="ECO:0000313" key="4">
    <source>
        <dbReference type="EMBL" id="PWJ53009.1"/>
    </source>
</evidence>
<dbReference type="InterPro" id="IPR035919">
    <property type="entry name" value="EAL_sf"/>
</dbReference>
<keyword evidence="1" id="KW-0812">Transmembrane</keyword>
<feature type="transmembrane region" description="Helical" evidence="1">
    <location>
        <begin position="120"/>
        <end position="142"/>
    </location>
</feature>
<dbReference type="InterPro" id="IPR029787">
    <property type="entry name" value="Nucleotide_cyclase"/>
</dbReference>
<evidence type="ECO:0000256" key="1">
    <source>
        <dbReference type="SAM" id="Phobius"/>
    </source>
</evidence>
<dbReference type="SMART" id="SM00267">
    <property type="entry name" value="GGDEF"/>
    <property type="match status" value="1"/>
</dbReference>
<accession>A0A316A667</accession>
<dbReference type="CDD" id="cd01949">
    <property type="entry name" value="GGDEF"/>
    <property type="match status" value="1"/>
</dbReference>
<dbReference type="SUPFAM" id="SSF55073">
    <property type="entry name" value="Nucleotide cyclase"/>
    <property type="match status" value="1"/>
</dbReference>
<dbReference type="GO" id="GO:0071111">
    <property type="term" value="F:cyclic-guanylate-specific phosphodiesterase activity"/>
    <property type="evidence" value="ECO:0007669"/>
    <property type="project" value="InterPro"/>
</dbReference>
<evidence type="ECO:0000259" key="2">
    <source>
        <dbReference type="PROSITE" id="PS50883"/>
    </source>
</evidence>
<dbReference type="SUPFAM" id="SSF141868">
    <property type="entry name" value="EAL domain-like"/>
    <property type="match status" value="1"/>
</dbReference>
<organism evidence="4 5">
    <name type="scientific">Quadrisphaera granulorum</name>
    <dbReference type="NCBI Taxonomy" id="317664"/>
    <lineage>
        <taxon>Bacteria</taxon>
        <taxon>Bacillati</taxon>
        <taxon>Actinomycetota</taxon>
        <taxon>Actinomycetes</taxon>
        <taxon>Kineosporiales</taxon>
        <taxon>Kineosporiaceae</taxon>
        <taxon>Quadrisphaera</taxon>
    </lineage>
</organism>
<dbReference type="Proteomes" id="UP000245469">
    <property type="component" value="Unassembled WGS sequence"/>
</dbReference>
<dbReference type="AlphaFoldDB" id="A0A316A667"/>
<dbReference type="InterPro" id="IPR003018">
    <property type="entry name" value="GAF"/>
</dbReference>
<name>A0A316A667_9ACTN</name>
<proteinExistence type="predicted"/>
<feature type="transmembrane region" description="Helical" evidence="1">
    <location>
        <begin position="154"/>
        <end position="175"/>
    </location>
</feature>
<feature type="domain" description="GGDEF" evidence="3">
    <location>
        <begin position="454"/>
        <end position="588"/>
    </location>
</feature>